<dbReference type="HOGENOM" id="CLU_1308081_0_0_10"/>
<evidence type="ECO:0000313" key="3">
    <source>
        <dbReference type="Proteomes" id="UP000016496"/>
    </source>
</evidence>
<name>U2DN59_9BACE</name>
<feature type="region of interest" description="Disordered" evidence="1">
    <location>
        <begin position="48"/>
        <end position="68"/>
    </location>
</feature>
<organism evidence="2 3">
    <name type="scientific">Bacteroides pyogenes F0041</name>
    <dbReference type="NCBI Taxonomy" id="1321819"/>
    <lineage>
        <taxon>Bacteria</taxon>
        <taxon>Pseudomonadati</taxon>
        <taxon>Bacteroidota</taxon>
        <taxon>Bacteroidia</taxon>
        <taxon>Bacteroidales</taxon>
        <taxon>Bacteroidaceae</taxon>
        <taxon>Bacteroides</taxon>
    </lineage>
</organism>
<evidence type="ECO:0000256" key="1">
    <source>
        <dbReference type="SAM" id="MobiDB-lite"/>
    </source>
</evidence>
<evidence type="ECO:0000313" key="2">
    <source>
        <dbReference type="EMBL" id="ERI81131.1"/>
    </source>
</evidence>
<protein>
    <submittedName>
        <fullName evidence="2">Uncharacterized protein</fullName>
    </submittedName>
</protein>
<gene>
    <name evidence="2" type="ORF">HMPREF1981_03351</name>
</gene>
<feature type="compositionally biased region" description="Basic and acidic residues" evidence="1">
    <location>
        <begin position="53"/>
        <end position="68"/>
    </location>
</feature>
<accession>U2DN59</accession>
<dbReference type="EMBL" id="AWSV01000173">
    <property type="protein sequence ID" value="ERI81131.1"/>
    <property type="molecule type" value="Genomic_DNA"/>
</dbReference>
<dbReference type="AlphaFoldDB" id="U2DN59"/>
<feature type="region of interest" description="Disordered" evidence="1">
    <location>
        <begin position="135"/>
        <end position="181"/>
    </location>
</feature>
<comment type="caution">
    <text evidence="2">The sequence shown here is derived from an EMBL/GenBank/DDBJ whole genome shotgun (WGS) entry which is preliminary data.</text>
</comment>
<proteinExistence type="predicted"/>
<feature type="compositionally biased region" description="Basic and acidic residues" evidence="1">
    <location>
        <begin position="141"/>
        <end position="156"/>
    </location>
</feature>
<sequence length="210" mass="23710">MPHPAYALDAKLRKIVAYSQKFVVMKHPVRRIYFDVLRLCTGVAAGKKTYPRGGEHPDSPERIDSPSRRAKGIDKRFFSLAAERDAHLPVALLKDERDFVDYLQPHRMSVTAFQADADFILIAVGETVGAAAESPYAPHTVKQEGVRRHKQDEQEQRPLPGNEQRSERIAATQQEDNEREGYIETTGKVQGAKLFIETSHVCKRTTCVQI</sequence>
<reference evidence="2 3" key="1">
    <citation type="submission" date="2013-08" db="EMBL/GenBank/DDBJ databases">
        <authorList>
            <person name="Weinstock G."/>
            <person name="Sodergren E."/>
            <person name="Wylie T."/>
            <person name="Fulton L."/>
            <person name="Fulton R."/>
            <person name="Fronick C."/>
            <person name="O'Laughlin M."/>
            <person name="Godfrey J."/>
            <person name="Miner T."/>
            <person name="Herter B."/>
            <person name="Appelbaum E."/>
            <person name="Cordes M."/>
            <person name="Lek S."/>
            <person name="Wollam A."/>
            <person name="Pepin K.H."/>
            <person name="Palsikar V.B."/>
            <person name="Mitreva M."/>
            <person name="Wilson R.K."/>
        </authorList>
    </citation>
    <scope>NUCLEOTIDE SEQUENCE [LARGE SCALE GENOMIC DNA]</scope>
    <source>
        <strain evidence="2 3">F0041</strain>
    </source>
</reference>
<dbReference type="Proteomes" id="UP000016496">
    <property type="component" value="Unassembled WGS sequence"/>
</dbReference>